<comment type="caution">
    <text evidence="14">The sequence shown here is derived from an EMBL/GenBank/DDBJ whole genome shotgun (WGS) entry which is preliminary data.</text>
</comment>
<dbReference type="PANTHER" id="PTHR11129">
    <property type="entry name" value="PROTEIN FARNESYLTRANSFERASE ALPHA SUBUNIT/RAB GERANYLGERANYL TRANSFERASE ALPHA SUBUNIT"/>
    <property type="match status" value="1"/>
</dbReference>
<evidence type="ECO:0000313" key="14">
    <source>
        <dbReference type="EMBL" id="KAJ8608287.1"/>
    </source>
</evidence>
<keyword evidence="7" id="KW-0677">Repeat</keyword>
<evidence type="ECO:0000256" key="7">
    <source>
        <dbReference type="ARBA" id="ARBA00022737"/>
    </source>
</evidence>
<evidence type="ECO:0000256" key="8">
    <source>
        <dbReference type="ARBA" id="ARBA00022842"/>
    </source>
</evidence>
<proteinExistence type="inferred from homology"/>
<accession>A0AAD7UK04</accession>
<keyword evidence="5" id="KW-0637">Prenyltransferase</keyword>
<evidence type="ECO:0000256" key="2">
    <source>
        <dbReference type="ARBA" id="ARBA00006734"/>
    </source>
</evidence>
<evidence type="ECO:0000256" key="13">
    <source>
        <dbReference type="ARBA" id="ARBA00043219"/>
    </source>
</evidence>
<evidence type="ECO:0000256" key="4">
    <source>
        <dbReference type="ARBA" id="ARBA00012702"/>
    </source>
</evidence>
<dbReference type="EC" id="2.5.1.59" evidence="3"/>
<evidence type="ECO:0000256" key="10">
    <source>
        <dbReference type="ARBA" id="ARBA00041392"/>
    </source>
</evidence>
<evidence type="ECO:0000256" key="3">
    <source>
        <dbReference type="ARBA" id="ARBA00012700"/>
    </source>
</evidence>
<dbReference type="PANTHER" id="PTHR11129:SF1">
    <property type="entry name" value="PROTEIN FARNESYLTRANSFERASE_GERANYLGERANYLTRANSFERASE TYPE-1 SUBUNIT ALPHA"/>
    <property type="match status" value="1"/>
</dbReference>
<dbReference type="GO" id="GO:0005965">
    <property type="term" value="C:protein farnesyltransferase complex"/>
    <property type="evidence" value="ECO:0007669"/>
    <property type="project" value="TreeGrafter"/>
</dbReference>
<dbReference type="GO" id="GO:0004660">
    <property type="term" value="F:protein farnesyltransferase activity"/>
    <property type="evidence" value="ECO:0007669"/>
    <property type="project" value="UniProtKB-EC"/>
</dbReference>
<sequence length="273" mass="31457">MNYFRAIRETGERSARVLALTAEILEYNAAHYTVWSVRRQCLYSLGEGLLEDELDYSEMVASSNPKNYQIWYHRRDILEKMSSTETARRELEFIARMLASDAKNYHAWSHRLWVLKRFECWDRELLYVDALLDEDAWNNSAWNHRYAVATRLSLSPEAEVAYAVKRASLAPRNEAPWVYALAVARLDSPDALSDLRAACEALLVDEIDPPDRACARMTLVDLDADLDTPEALHKAADHATKLAEDEDAFRAKYWTRRAQTLQDRAKNLLATTK</sequence>
<keyword evidence="8" id="KW-0460">Magnesium</keyword>
<evidence type="ECO:0000256" key="5">
    <source>
        <dbReference type="ARBA" id="ARBA00022602"/>
    </source>
</evidence>
<dbReference type="Gene3D" id="1.25.40.120">
    <property type="entry name" value="Protein prenylyltransferase"/>
    <property type="match status" value="1"/>
</dbReference>
<comment type="cofactor">
    <cofactor evidence="1">
        <name>Mg(2+)</name>
        <dbReference type="ChEBI" id="CHEBI:18420"/>
    </cofactor>
</comment>
<dbReference type="AlphaFoldDB" id="A0AAD7UK04"/>
<dbReference type="GO" id="GO:0005953">
    <property type="term" value="C:CAAX-protein geranylgeranyltransferase complex"/>
    <property type="evidence" value="ECO:0007669"/>
    <property type="project" value="TreeGrafter"/>
</dbReference>
<protein>
    <recommendedName>
        <fullName evidence="9">Protein farnesyltransferase/geranylgeranyltransferase type-1 subunit alpha</fullName>
        <ecNumber evidence="4">2.5.1.58</ecNumber>
        <ecNumber evidence="3">2.5.1.59</ecNumber>
    </recommendedName>
    <alternativeName>
        <fullName evidence="12">CAAX farnesyltransferase subunit alpha</fullName>
    </alternativeName>
    <alternativeName>
        <fullName evidence="11">FTase-alpha</fullName>
    </alternativeName>
    <alternativeName>
        <fullName evidence="10">Ras proteins prenyltransferase subunit alpha</fullName>
    </alternativeName>
    <alternativeName>
        <fullName evidence="13">Type I protein geranyl-geranyltransferase subunit alpha</fullName>
    </alternativeName>
</protein>
<dbReference type="PROSITE" id="PS51147">
    <property type="entry name" value="PFTA"/>
    <property type="match status" value="4"/>
</dbReference>
<organism evidence="14 15">
    <name type="scientific">Chrysophaeum taylorii</name>
    <dbReference type="NCBI Taxonomy" id="2483200"/>
    <lineage>
        <taxon>Eukaryota</taxon>
        <taxon>Sar</taxon>
        <taxon>Stramenopiles</taxon>
        <taxon>Ochrophyta</taxon>
        <taxon>Pelagophyceae</taxon>
        <taxon>Pelagomonadales</taxon>
        <taxon>Pelagomonadaceae</taxon>
        <taxon>Chrysophaeum</taxon>
    </lineage>
</organism>
<dbReference type="GO" id="GO:0004662">
    <property type="term" value="F:CAAX-protein geranylgeranyltransferase activity"/>
    <property type="evidence" value="ECO:0007669"/>
    <property type="project" value="UniProtKB-EC"/>
</dbReference>
<evidence type="ECO:0000256" key="6">
    <source>
        <dbReference type="ARBA" id="ARBA00022679"/>
    </source>
</evidence>
<dbReference type="SUPFAM" id="SSF48439">
    <property type="entry name" value="Protein prenylyltransferase"/>
    <property type="match status" value="1"/>
</dbReference>
<gene>
    <name evidence="14" type="ORF">CTAYLR_010210</name>
</gene>
<keyword evidence="15" id="KW-1185">Reference proteome</keyword>
<evidence type="ECO:0000313" key="15">
    <source>
        <dbReference type="Proteomes" id="UP001230188"/>
    </source>
</evidence>
<evidence type="ECO:0000256" key="11">
    <source>
        <dbReference type="ARBA" id="ARBA00042436"/>
    </source>
</evidence>
<evidence type="ECO:0000256" key="1">
    <source>
        <dbReference type="ARBA" id="ARBA00001946"/>
    </source>
</evidence>
<dbReference type="InterPro" id="IPR002088">
    <property type="entry name" value="Prenyl_trans_a"/>
</dbReference>
<evidence type="ECO:0000256" key="9">
    <source>
        <dbReference type="ARBA" id="ARBA00040965"/>
    </source>
</evidence>
<dbReference type="Proteomes" id="UP001230188">
    <property type="component" value="Unassembled WGS sequence"/>
</dbReference>
<dbReference type="EMBL" id="JAQMWT010000176">
    <property type="protein sequence ID" value="KAJ8608287.1"/>
    <property type="molecule type" value="Genomic_DNA"/>
</dbReference>
<dbReference type="EC" id="2.5.1.58" evidence="4"/>
<keyword evidence="6" id="KW-0808">Transferase</keyword>
<reference evidence="14" key="1">
    <citation type="submission" date="2023-01" db="EMBL/GenBank/DDBJ databases">
        <title>Metagenome sequencing of chrysophaentin producing Chrysophaeum taylorii.</title>
        <authorList>
            <person name="Davison J."/>
            <person name="Bewley C."/>
        </authorList>
    </citation>
    <scope>NUCLEOTIDE SEQUENCE</scope>
    <source>
        <strain evidence="14">NIES-1699</strain>
    </source>
</reference>
<comment type="similarity">
    <text evidence="2">Belongs to the protein prenyltransferase subunit alpha family.</text>
</comment>
<dbReference type="Pfam" id="PF01239">
    <property type="entry name" value="PPTA"/>
    <property type="match status" value="4"/>
</dbReference>
<evidence type="ECO:0000256" key="12">
    <source>
        <dbReference type="ARBA" id="ARBA00043086"/>
    </source>
</evidence>
<name>A0AAD7UK04_9STRA</name>